<keyword evidence="3" id="KW-1185">Reference proteome</keyword>
<reference evidence="2 3" key="1">
    <citation type="journal article" date="2018" name="Front. Plant Sci.">
        <title>Red Clover (Trifolium pratense) and Zigzag Clover (T. medium) - A Picture of Genomic Similarities and Differences.</title>
        <authorList>
            <person name="Dluhosova J."/>
            <person name="Istvanek J."/>
            <person name="Nedelnik J."/>
            <person name="Repkova J."/>
        </authorList>
    </citation>
    <scope>NUCLEOTIDE SEQUENCE [LARGE SCALE GENOMIC DNA]</scope>
    <source>
        <strain evidence="3">cv. 10/8</strain>
        <tissue evidence="2">Leaf</tissue>
    </source>
</reference>
<accession>A0A392QR02</accession>
<evidence type="ECO:0000313" key="3">
    <source>
        <dbReference type="Proteomes" id="UP000265520"/>
    </source>
</evidence>
<protein>
    <submittedName>
        <fullName evidence="2">Kinesin-like protein KIF22-B-like</fullName>
    </submittedName>
</protein>
<name>A0A392QR02_9FABA</name>
<feature type="non-terminal residue" evidence="2">
    <location>
        <position position="1"/>
    </location>
</feature>
<dbReference type="AlphaFoldDB" id="A0A392QR02"/>
<dbReference type="EMBL" id="LXQA010152482">
    <property type="protein sequence ID" value="MCI26302.1"/>
    <property type="molecule type" value="Genomic_DNA"/>
</dbReference>
<evidence type="ECO:0000256" key="1">
    <source>
        <dbReference type="SAM" id="MobiDB-lite"/>
    </source>
</evidence>
<feature type="region of interest" description="Disordered" evidence="1">
    <location>
        <begin position="1"/>
        <end position="21"/>
    </location>
</feature>
<dbReference type="Proteomes" id="UP000265520">
    <property type="component" value="Unassembled WGS sequence"/>
</dbReference>
<organism evidence="2 3">
    <name type="scientific">Trifolium medium</name>
    <dbReference type="NCBI Taxonomy" id="97028"/>
    <lineage>
        <taxon>Eukaryota</taxon>
        <taxon>Viridiplantae</taxon>
        <taxon>Streptophyta</taxon>
        <taxon>Embryophyta</taxon>
        <taxon>Tracheophyta</taxon>
        <taxon>Spermatophyta</taxon>
        <taxon>Magnoliopsida</taxon>
        <taxon>eudicotyledons</taxon>
        <taxon>Gunneridae</taxon>
        <taxon>Pentapetalae</taxon>
        <taxon>rosids</taxon>
        <taxon>fabids</taxon>
        <taxon>Fabales</taxon>
        <taxon>Fabaceae</taxon>
        <taxon>Papilionoideae</taxon>
        <taxon>50 kb inversion clade</taxon>
        <taxon>NPAAA clade</taxon>
        <taxon>Hologalegina</taxon>
        <taxon>IRL clade</taxon>
        <taxon>Trifolieae</taxon>
        <taxon>Trifolium</taxon>
    </lineage>
</organism>
<evidence type="ECO:0000313" key="2">
    <source>
        <dbReference type="EMBL" id="MCI26302.1"/>
    </source>
</evidence>
<comment type="caution">
    <text evidence="2">The sequence shown here is derived from an EMBL/GenBank/DDBJ whole genome shotgun (WGS) entry which is preliminary data.</text>
</comment>
<sequence length="66" mass="7594">PWETFNVMHGSGMENSTEIKEPRTPDIERRDVMNTKSPWEAFNAHGSGMKNSLVKDYLRILNTAEK</sequence>
<proteinExistence type="predicted"/>